<gene>
    <name evidence="1" type="ORF">FKV24_014515</name>
</gene>
<evidence type="ECO:0000313" key="2">
    <source>
        <dbReference type="Proteomes" id="UP000320431"/>
    </source>
</evidence>
<name>A0A508A647_9GAMM</name>
<dbReference type="AlphaFoldDB" id="A0A508A647"/>
<dbReference type="Gene3D" id="3.30.2310.20">
    <property type="entry name" value="RelE-like"/>
    <property type="match status" value="1"/>
</dbReference>
<dbReference type="InterPro" id="IPR035093">
    <property type="entry name" value="RelE/ParE_toxin_dom_sf"/>
</dbReference>
<comment type="caution">
    <text evidence="1">The sequence shown here is derived from an EMBL/GenBank/DDBJ whole genome shotgun (WGS) entry which is preliminary data.</text>
</comment>
<proteinExistence type="predicted"/>
<protein>
    <submittedName>
        <fullName evidence="1">Type II toxin-antitoxin system RelE/ParE family toxin</fullName>
    </submittedName>
</protein>
<dbReference type="InterPro" id="IPR007712">
    <property type="entry name" value="RelE/ParE_toxin"/>
</dbReference>
<dbReference type="Pfam" id="PF05016">
    <property type="entry name" value="ParE_toxin"/>
    <property type="match status" value="1"/>
</dbReference>
<dbReference type="Proteomes" id="UP000320431">
    <property type="component" value="Unassembled WGS sequence"/>
</dbReference>
<reference evidence="1 2" key="1">
    <citation type="submission" date="2019-10" db="EMBL/GenBank/DDBJ databases">
        <title>Lysobacter alkalisoli sp. nov., isolated from saline-alkaline soil.</title>
        <authorList>
            <person name="Sun J.-Q."/>
        </authorList>
    </citation>
    <scope>NUCLEOTIDE SEQUENCE [LARGE SCALE GENOMIC DNA]</scope>
    <source>
        <strain evidence="1 2">KCTC 42381</strain>
    </source>
</reference>
<dbReference type="EMBL" id="VICD02000251">
    <property type="protein sequence ID" value="KAB8172609.1"/>
    <property type="molecule type" value="Genomic_DNA"/>
</dbReference>
<evidence type="ECO:0000313" key="1">
    <source>
        <dbReference type="EMBL" id="KAB8172609.1"/>
    </source>
</evidence>
<organism evidence="1 2">
    <name type="scientific">Marilutibacter maris</name>
    <dbReference type="NCBI Taxonomy" id="1605891"/>
    <lineage>
        <taxon>Bacteria</taxon>
        <taxon>Pseudomonadati</taxon>
        <taxon>Pseudomonadota</taxon>
        <taxon>Gammaproteobacteria</taxon>
        <taxon>Lysobacterales</taxon>
        <taxon>Lysobacteraceae</taxon>
        <taxon>Marilutibacter</taxon>
    </lineage>
</organism>
<accession>A0A508A647</accession>
<sequence length="100" mass="11248">MTSLVLAERVVEDLLRIHGHLLEHEAGDVEARLASIYRGLDALVDNPLIGRPCRGRLRELVIGRDSRGYLALYDYDPLLDTVHVWAIRAQREAGYATTIP</sequence>
<dbReference type="RefSeq" id="WP_141482897.1">
    <property type="nucleotide sequence ID" value="NZ_VICD02000251.1"/>
</dbReference>